<proteinExistence type="predicted"/>
<dbReference type="AlphaFoldDB" id="A0A067TGD2"/>
<name>A0A067TGD2_GALM3</name>
<dbReference type="Proteomes" id="UP000027222">
    <property type="component" value="Unassembled WGS sequence"/>
</dbReference>
<evidence type="ECO:0000313" key="2">
    <source>
        <dbReference type="Proteomes" id="UP000027222"/>
    </source>
</evidence>
<protein>
    <submittedName>
        <fullName evidence="1">Uncharacterized protein</fullName>
    </submittedName>
</protein>
<accession>A0A067TGD2</accession>
<keyword evidence="2" id="KW-1185">Reference proteome</keyword>
<dbReference type="HOGENOM" id="CLU_068708_0_0_1"/>
<organism evidence="1 2">
    <name type="scientific">Galerina marginata (strain CBS 339.88)</name>
    <dbReference type="NCBI Taxonomy" id="685588"/>
    <lineage>
        <taxon>Eukaryota</taxon>
        <taxon>Fungi</taxon>
        <taxon>Dikarya</taxon>
        <taxon>Basidiomycota</taxon>
        <taxon>Agaricomycotina</taxon>
        <taxon>Agaricomycetes</taxon>
        <taxon>Agaricomycetidae</taxon>
        <taxon>Agaricales</taxon>
        <taxon>Agaricineae</taxon>
        <taxon>Strophariaceae</taxon>
        <taxon>Galerina</taxon>
    </lineage>
</organism>
<dbReference type="STRING" id="685588.A0A067TGD2"/>
<evidence type="ECO:0000313" key="1">
    <source>
        <dbReference type="EMBL" id="KDR78018.1"/>
    </source>
</evidence>
<reference evidence="2" key="1">
    <citation type="journal article" date="2014" name="Proc. Natl. Acad. Sci. U.S.A.">
        <title>Extensive sampling of basidiomycete genomes demonstrates inadequacy of the white-rot/brown-rot paradigm for wood decay fungi.</title>
        <authorList>
            <person name="Riley R."/>
            <person name="Salamov A.A."/>
            <person name="Brown D.W."/>
            <person name="Nagy L.G."/>
            <person name="Floudas D."/>
            <person name="Held B.W."/>
            <person name="Levasseur A."/>
            <person name="Lombard V."/>
            <person name="Morin E."/>
            <person name="Otillar R."/>
            <person name="Lindquist E.A."/>
            <person name="Sun H."/>
            <person name="LaButti K.M."/>
            <person name="Schmutz J."/>
            <person name="Jabbour D."/>
            <person name="Luo H."/>
            <person name="Baker S.E."/>
            <person name="Pisabarro A.G."/>
            <person name="Walton J.D."/>
            <person name="Blanchette R.A."/>
            <person name="Henrissat B."/>
            <person name="Martin F."/>
            <person name="Cullen D."/>
            <person name="Hibbett D.S."/>
            <person name="Grigoriev I.V."/>
        </authorList>
    </citation>
    <scope>NUCLEOTIDE SEQUENCE [LARGE SCALE GENOMIC DNA]</scope>
    <source>
        <strain evidence="2">CBS 339.88</strain>
    </source>
</reference>
<sequence length="282" mass="32645">MAGTEIQVILEAPPTPNLKQLADSTFLAFKLLRPWCELESDYSSIALNSIKCQAQAYVRAIDFSIMAAQHGFNIAEEVLNFASFIDEGTEVDRQEYLIGMLDIARRGEQNAVRSHNSFRDVRVKVFKLIQDATEEQTRLGKMSELDDLKEGILVLENFSRCLSFYTSWWNLMKMTHTSNNARLGTVVVKYNSLRCRDVVDKWRDVRRQYVDYTDKIKAIQDADPQFAKLLAEARVGDSDDRLQESTESSALAIYQENNISRPQDYKPRRKRDFLLRVAHRFW</sequence>
<gene>
    <name evidence="1" type="ORF">GALMADRAFT_138176</name>
</gene>
<dbReference type="EMBL" id="KL142375">
    <property type="protein sequence ID" value="KDR78018.1"/>
    <property type="molecule type" value="Genomic_DNA"/>
</dbReference>
<dbReference type="OrthoDB" id="3058807at2759"/>